<keyword evidence="2" id="KW-1185">Reference proteome</keyword>
<reference evidence="1" key="1">
    <citation type="submission" date="2020-08" db="EMBL/GenBank/DDBJ databases">
        <title>Multicomponent nature underlies the extraordinary mechanical properties of spider dragline silk.</title>
        <authorList>
            <person name="Kono N."/>
            <person name="Nakamura H."/>
            <person name="Mori M."/>
            <person name="Yoshida Y."/>
            <person name="Ohtoshi R."/>
            <person name="Malay A.D."/>
            <person name="Moran D.A.P."/>
            <person name="Tomita M."/>
            <person name="Numata K."/>
            <person name="Arakawa K."/>
        </authorList>
    </citation>
    <scope>NUCLEOTIDE SEQUENCE</scope>
</reference>
<evidence type="ECO:0000313" key="1">
    <source>
        <dbReference type="EMBL" id="GFX89890.1"/>
    </source>
</evidence>
<dbReference type="Proteomes" id="UP000887159">
    <property type="component" value="Unassembled WGS sequence"/>
</dbReference>
<comment type="caution">
    <text evidence="1">The sequence shown here is derived from an EMBL/GenBank/DDBJ whole genome shotgun (WGS) entry which is preliminary data.</text>
</comment>
<dbReference type="EMBL" id="BMAU01021084">
    <property type="protein sequence ID" value="GFX89890.1"/>
    <property type="molecule type" value="Genomic_DNA"/>
</dbReference>
<gene>
    <name evidence="1" type="primary">AVEN_75847_1</name>
    <name evidence="1" type="ORF">TNCV_1535371</name>
</gene>
<dbReference type="AlphaFoldDB" id="A0A8X6R9A4"/>
<accession>A0A8X6R9A4</accession>
<protein>
    <submittedName>
        <fullName evidence="1">RVP domain-containing protein</fullName>
    </submittedName>
</protein>
<sequence>MDPTKLSKNKMLLTGIAEAQLTTIDSFEHEYEKDNEYYSLFWNVVPADKLKFEAVIGLDLLKQTSISFAKEGVKFNEYDNHAQVMQISAENLQEELDLCHVENRKIKKELEKC</sequence>
<organism evidence="1 2">
    <name type="scientific">Trichonephila clavipes</name>
    <name type="common">Golden silk orbweaver</name>
    <name type="synonym">Nephila clavipes</name>
    <dbReference type="NCBI Taxonomy" id="2585209"/>
    <lineage>
        <taxon>Eukaryota</taxon>
        <taxon>Metazoa</taxon>
        <taxon>Ecdysozoa</taxon>
        <taxon>Arthropoda</taxon>
        <taxon>Chelicerata</taxon>
        <taxon>Arachnida</taxon>
        <taxon>Araneae</taxon>
        <taxon>Araneomorphae</taxon>
        <taxon>Entelegynae</taxon>
        <taxon>Araneoidea</taxon>
        <taxon>Nephilidae</taxon>
        <taxon>Trichonephila</taxon>
    </lineage>
</organism>
<proteinExistence type="predicted"/>
<evidence type="ECO:0000313" key="2">
    <source>
        <dbReference type="Proteomes" id="UP000887159"/>
    </source>
</evidence>
<name>A0A8X6R9A4_TRICX</name>